<dbReference type="Proteomes" id="UP000324973">
    <property type="component" value="Unassembled WGS sequence"/>
</dbReference>
<keyword evidence="1" id="KW-0812">Transmembrane</keyword>
<dbReference type="OrthoDB" id="9400at83614"/>
<comment type="caution">
    <text evidence="2">The sequence shown here is derived from an EMBL/GenBank/DDBJ whole genome shotgun (WGS) entry which is preliminary data.</text>
</comment>
<gene>
    <name evidence="2" type="ORF">FZO89_09495</name>
</gene>
<feature type="transmembrane region" description="Helical" evidence="1">
    <location>
        <begin position="60"/>
        <end position="81"/>
    </location>
</feature>
<organism evidence="2 3">
    <name type="scientific">Luteimonas viscosa</name>
    <dbReference type="NCBI Taxonomy" id="1132694"/>
    <lineage>
        <taxon>Bacteria</taxon>
        <taxon>Pseudomonadati</taxon>
        <taxon>Pseudomonadota</taxon>
        <taxon>Gammaproteobacteria</taxon>
        <taxon>Lysobacterales</taxon>
        <taxon>Lysobacteraceae</taxon>
        <taxon>Luteimonas</taxon>
    </lineage>
</organism>
<keyword evidence="1" id="KW-0472">Membrane</keyword>
<evidence type="ECO:0000256" key="1">
    <source>
        <dbReference type="SAM" id="Phobius"/>
    </source>
</evidence>
<dbReference type="AlphaFoldDB" id="A0A5D4XRS7"/>
<proteinExistence type="predicted"/>
<sequence>MTEVEERKLLKQLLTALDETTQKKWSWQAFAINAVSFCTLTVIALWMLQNPQLIDAPRVVSLLGAVFAGAMIGALSTWKLLCKNGDVVRRYIDAERVHARLAELES</sequence>
<reference evidence="2 3" key="1">
    <citation type="submission" date="2019-08" db="EMBL/GenBank/DDBJ databases">
        <title>Luteimonas viscosus sp. nov., isolated from soil of a sunflower field.</title>
        <authorList>
            <person name="Jianli Z."/>
            <person name="Ying Z."/>
        </authorList>
    </citation>
    <scope>NUCLEOTIDE SEQUENCE [LARGE SCALE GENOMIC DNA]</scope>
    <source>
        <strain evidence="2 3">XBU10</strain>
    </source>
</reference>
<keyword evidence="3" id="KW-1185">Reference proteome</keyword>
<protein>
    <submittedName>
        <fullName evidence="2">Uncharacterized protein</fullName>
    </submittedName>
</protein>
<accession>A0A5D4XRS7</accession>
<name>A0A5D4XRS7_9GAMM</name>
<dbReference type="EMBL" id="VTFT01000001">
    <property type="protein sequence ID" value="TYT26471.1"/>
    <property type="molecule type" value="Genomic_DNA"/>
</dbReference>
<dbReference type="RefSeq" id="WP_149103022.1">
    <property type="nucleotide sequence ID" value="NZ_VTFT01000001.1"/>
</dbReference>
<evidence type="ECO:0000313" key="2">
    <source>
        <dbReference type="EMBL" id="TYT26471.1"/>
    </source>
</evidence>
<evidence type="ECO:0000313" key="3">
    <source>
        <dbReference type="Proteomes" id="UP000324973"/>
    </source>
</evidence>
<keyword evidence="1" id="KW-1133">Transmembrane helix</keyword>
<feature type="transmembrane region" description="Helical" evidence="1">
    <location>
        <begin position="30"/>
        <end position="48"/>
    </location>
</feature>